<gene>
    <name evidence="1" type="ORF">D4765_17900</name>
</gene>
<evidence type="ECO:0000313" key="2">
    <source>
        <dbReference type="Proteomes" id="UP000306192"/>
    </source>
</evidence>
<dbReference type="Proteomes" id="UP000306192">
    <property type="component" value="Unassembled WGS sequence"/>
</dbReference>
<protein>
    <submittedName>
        <fullName evidence="1">Uncharacterized protein</fullName>
    </submittedName>
</protein>
<organism evidence="1 2">
    <name type="scientific">Subtercola vilae</name>
    <dbReference type="NCBI Taxonomy" id="2056433"/>
    <lineage>
        <taxon>Bacteria</taxon>
        <taxon>Bacillati</taxon>
        <taxon>Actinomycetota</taxon>
        <taxon>Actinomycetes</taxon>
        <taxon>Micrococcales</taxon>
        <taxon>Microbacteriaceae</taxon>
        <taxon>Subtercola</taxon>
    </lineage>
</organism>
<dbReference type="RefSeq" id="WP_136643672.1">
    <property type="nucleotide sequence ID" value="NZ_QYRT01000061.1"/>
</dbReference>
<proteinExistence type="predicted"/>
<accession>A0A4T2BFR4</accession>
<sequence>MSTMFIHPLVRRDQHLIQDFLLTKITLLLARQATASEWAFEVNSVREISGQYWADSNQLLLDYTLARVLFALHASEKVEGTDIFDDEPREESVHLFISAVGADDLSTAVMVWAAVEPAASQTNEMARDDFTTDLINAVGTLGRHRSLQGLSEHLPGQLHTDPTDPVAA</sequence>
<dbReference type="AlphaFoldDB" id="A0A4T2BFR4"/>
<dbReference type="EMBL" id="QYRT01000061">
    <property type="protein sequence ID" value="TIH29489.1"/>
    <property type="molecule type" value="Genomic_DNA"/>
</dbReference>
<name>A0A4T2BFR4_9MICO</name>
<comment type="caution">
    <text evidence="1">The sequence shown here is derived from an EMBL/GenBank/DDBJ whole genome shotgun (WGS) entry which is preliminary data.</text>
</comment>
<keyword evidence="2" id="KW-1185">Reference proteome</keyword>
<dbReference type="OrthoDB" id="5120836at2"/>
<evidence type="ECO:0000313" key="1">
    <source>
        <dbReference type="EMBL" id="TIH29489.1"/>
    </source>
</evidence>
<reference evidence="1 2" key="1">
    <citation type="journal article" date="2019" name="Microorganisms">
        <title>Systematic Affiliation and Genome Analysis of Subtercola vilae DB165(T) with Particular Emphasis on Cold Adaptation of an Isolate from a High-Altitude Cold Volcano Lake.</title>
        <authorList>
            <person name="Villalobos A.S."/>
            <person name="Wiese J."/>
            <person name="Imhoff J.F."/>
            <person name="Dorador C."/>
            <person name="Keller A."/>
            <person name="Hentschel U."/>
        </authorList>
    </citation>
    <scope>NUCLEOTIDE SEQUENCE [LARGE SCALE GENOMIC DNA]</scope>
    <source>
        <strain evidence="1 2">DB165</strain>
    </source>
</reference>